<dbReference type="InterPro" id="IPR023885">
    <property type="entry name" value="4Fe4S-binding_SPASM_dom"/>
</dbReference>
<dbReference type="Proteomes" id="UP000268652">
    <property type="component" value="Unassembled WGS sequence"/>
</dbReference>
<keyword evidence="1" id="KW-0949">S-adenosyl-L-methionine</keyword>
<dbReference type="AlphaFoldDB" id="A0A3A9W0P7"/>
<keyword evidence="3" id="KW-0408">Iron</keyword>
<dbReference type="Gene3D" id="3.20.20.70">
    <property type="entry name" value="Aldolase class I"/>
    <property type="match status" value="1"/>
</dbReference>
<evidence type="ECO:0000256" key="2">
    <source>
        <dbReference type="ARBA" id="ARBA00022723"/>
    </source>
</evidence>
<organism evidence="6 9">
    <name type="scientific">Streptomyces radicis</name>
    <dbReference type="NCBI Taxonomy" id="1750517"/>
    <lineage>
        <taxon>Bacteria</taxon>
        <taxon>Bacillati</taxon>
        <taxon>Actinomycetota</taxon>
        <taxon>Actinomycetes</taxon>
        <taxon>Kitasatosporales</taxon>
        <taxon>Streptomycetaceae</taxon>
        <taxon>Streptomyces</taxon>
    </lineage>
</organism>
<evidence type="ECO:0000256" key="1">
    <source>
        <dbReference type="ARBA" id="ARBA00022691"/>
    </source>
</evidence>
<dbReference type="SFLD" id="SFLDG01067">
    <property type="entry name" value="SPASM/twitch_domain_containing"/>
    <property type="match status" value="1"/>
</dbReference>
<dbReference type="InterPro" id="IPR007197">
    <property type="entry name" value="rSAM"/>
</dbReference>
<dbReference type="SUPFAM" id="SSF102114">
    <property type="entry name" value="Radical SAM enzymes"/>
    <property type="match status" value="1"/>
</dbReference>
<keyword evidence="4" id="KW-0411">Iron-sulfur</keyword>
<dbReference type="GO" id="GO:0003824">
    <property type="term" value="F:catalytic activity"/>
    <property type="evidence" value="ECO:0007669"/>
    <property type="project" value="InterPro"/>
</dbReference>
<dbReference type="EMBL" id="RBDY01000014">
    <property type="protein sequence ID" value="RKN20302.1"/>
    <property type="molecule type" value="Genomic_DNA"/>
</dbReference>
<gene>
    <name evidence="7" type="ORF">D7318_19335</name>
    <name evidence="6" type="ORF">D7319_21825</name>
</gene>
<dbReference type="CDD" id="cd01335">
    <property type="entry name" value="Radical_SAM"/>
    <property type="match status" value="1"/>
</dbReference>
<dbReference type="SFLD" id="SFLDF00365">
    <property type="entry name" value="thuricin_CD_(TrnCD-like)"/>
    <property type="match status" value="1"/>
</dbReference>
<sequence>MPAPRLLWLDLTRKCQLACVHCYNASGSDGSHGVMTREDWIGVLDQARDAGVRNVQLIGGEPTLHPHFTEILDHAWALGLEAEVFSNLVHVPDAHWELYRREGVSLATSYYSDQAGEHNAMTGRPSHARTRANIAKAVRLGIPLRAGIIVASDNQRAVEARADLESLGVTRIGVDRIREFGRGSGGEAPDAANLCGRCGDGRAAIGPDGRVSPCVFSTWMGVGNVRRSPLVSVLTSKAMAEANSAIRRVASKGDCQPKCYPNQTPCYPANTPCAPKGDFPEACNPDDEECGPGVPSIECRPRR</sequence>
<dbReference type="InterPro" id="IPR050377">
    <property type="entry name" value="Radical_SAM_PqqE_MftC-like"/>
</dbReference>
<evidence type="ECO:0000313" key="8">
    <source>
        <dbReference type="Proteomes" id="UP000268652"/>
    </source>
</evidence>
<keyword evidence="8" id="KW-1185">Reference proteome</keyword>
<evidence type="ECO:0000256" key="3">
    <source>
        <dbReference type="ARBA" id="ARBA00023004"/>
    </source>
</evidence>
<dbReference type="InterPro" id="IPR058240">
    <property type="entry name" value="rSAM_sf"/>
</dbReference>
<dbReference type="Pfam" id="PF04055">
    <property type="entry name" value="Radical_SAM"/>
    <property type="match status" value="1"/>
</dbReference>
<keyword evidence="2" id="KW-0479">Metal-binding</keyword>
<comment type="caution">
    <text evidence="6">The sequence shown here is derived from an EMBL/GenBank/DDBJ whole genome shotgun (WGS) entry which is preliminary data.</text>
</comment>
<dbReference type="GO" id="GO:0046872">
    <property type="term" value="F:metal ion binding"/>
    <property type="evidence" value="ECO:0007669"/>
    <property type="project" value="UniProtKB-KW"/>
</dbReference>
<dbReference type="Pfam" id="PF13186">
    <property type="entry name" value="SPASM"/>
    <property type="match status" value="1"/>
</dbReference>
<feature type="domain" description="Radical SAM core" evidence="5">
    <location>
        <begin position="1"/>
        <end position="208"/>
    </location>
</feature>
<dbReference type="Proteomes" id="UP000275024">
    <property type="component" value="Unassembled WGS sequence"/>
</dbReference>
<dbReference type="SFLD" id="SFLDG01216">
    <property type="entry name" value="thioether_bond_formation_requi"/>
    <property type="match status" value="1"/>
</dbReference>
<dbReference type="RefSeq" id="WP_120698362.1">
    <property type="nucleotide sequence ID" value="NZ_RBDX01000020.1"/>
</dbReference>
<proteinExistence type="predicted"/>
<accession>A0A3A9W0P7</accession>
<reference evidence="8 9" key="1">
    <citation type="submission" date="2018-09" db="EMBL/GenBank/DDBJ databases">
        <title>Streptomyces sp. nov. DS1-2, an endophytic actinomycete isolated from roots of Dendrobium scabrilingue.</title>
        <authorList>
            <person name="Kuncharoen N."/>
            <person name="Kudo T."/>
            <person name="Ohkuma M."/>
            <person name="Yuki M."/>
            <person name="Tanasupawat S."/>
        </authorList>
    </citation>
    <scope>NUCLEOTIDE SEQUENCE [LARGE SCALE GENOMIC DNA]</scope>
    <source>
        <strain evidence="6 9">AZ1-7</strain>
        <strain evidence="7 8">DS1-2</strain>
    </source>
</reference>
<evidence type="ECO:0000256" key="4">
    <source>
        <dbReference type="ARBA" id="ARBA00023014"/>
    </source>
</evidence>
<dbReference type="PANTHER" id="PTHR11228">
    <property type="entry name" value="RADICAL SAM DOMAIN PROTEIN"/>
    <property type="match status" value="1"/>
</dbReference>
<name>A0A3A9W0P7_9ACTN</name>
<dbReference type="GO" id="GO:0051536">
    <property type="term" value="F:iron-sulfur cluster binding"/>
    <property type="evidence" value="ECO:0007669"/>
    <property type="project" value="UniProtKB-KW"/>
</dbReference>
<evidence type="ECO:0000313" key="7">
    <source>
        <dbReference type="EMBL" id="RKN20302.1"/>
    </source>
</evidence>
<protein>
    <submittedName>
        <fullName evidence="6">Radical SAM protein</fullName>
    </submittedName>
</protein>
<dbReference type="InterPro" id="IPR013785">
    <property type="entry name" value="Aldolase_TIM"/>
</dbReference>
<dbReference type="SFLD" id="SFLDG01386">
    <property type="entry name" value="main_SPASM_domain-containing"/>
    <property type="match status" value="1"/>
</dbReference>
<dbReference type="EMBL" id="RBDX01000020">
    <property type="protein sequence ID" value="RKN06439.1"/>
    <property type="molecule type" value="Genomic_DNA"/>
</dbReference>
<evidence type="ECO:0000313" key="6">
    <source>
        <dbReference type="EMBL" id="RKN06439.1"/>
    </source>
</evidence>
<dbReference type="OrthoDB" id="9782387at2"/>
<dbReference type="PROSITE" id="PS51918">
    <property type="entry name" value="RADICAL_SAM"/>
    <property type="match status" value="1"/>
</dbReference>
<evidence type="ECO:0000313" key="9">
    <source>
        <dbReference type="Proteomes" id="UP000275024"/>
    </source>
</evidence>
<evidence type="ECO:0000259" key="5">
    <source>
        <dbReference type="PROSITE" id="PS51918"/>
    </source>
</evidence>
<dbReference type="SFLD" id="SFLDS00029">
    <property type="entry name" value="Radical_SAM"/>
    <property type="match status" value="1"/>
</dbReference>
<dbReference type="PANTHER" id="PTHR11228:SF7">
    <property type="entry name" value="PQQA PEPTIDE CYCLASE"/>
    <property type="match status" value="1"/>
</dbReference>